<evidence type="ECO:0000256" key="1">
    <source>
        <dbReference type="ARBA" id="ARBA00001970"/>
    </source>
</evidence>
<evidence type="ECO:0000256" key="10">
    <source>
        <dbReference type="ARBA" id="ARBA00049433"/>
    </source>
</evidence>
<keyword evidence="11" id="KW-0561">Oxygen transport</keyword>
<dbReference type="InterPro" id="IPR017927">
    <property type="entry name" value="FAD-bd_FR_type"/>
</dbReference>
<accession>A0ABN1GAM2</accession>
<dbReference type="InterPro" id="IPR009050">
    <property type="entry name" value="Globin-like_sf"/>
</dbReference>
<keyword evidence="8" id="KW-0520">NAD</keyword>
<dbReference type="PROSITE" id="PS01033">
    <property type="entry name" value="GLOBIN"/>
    <property type="match status" value="1"/>
</dbReference>
<evidence type="ECO:0000259" key="13">
    <source>
        <dbReference type="PROSITE" id="PS51384"/>
    </source>
</evidence>
<dbReference type="Pfam" id="PF00970">
    <property type="entry name" value="FAD_binding_6"/>
    <property type="match status" value="1"/>
</dbReference>
<sequence>MTEDLIKNSFAVVEPQADRVASYFYARLFMEAPELRELFPVAMDLQRDRLFGALVRIVQGSDQPEFLDGFLTGLGRDHRKFGVKAAHYEALGRSLLAAIARYAGDAWTPEVQNAWVEAYARVARTMIEAARRAALDTPDWWLAEIVEHEERAADIAVVRLRPDQPFPYEAGQYCSVETPWWPRVWRNYSMATAPNKDNLLEFHVRKVDAGWVSTALVRKARPGDVVRIGHATGTMTADRTSDRDLVCIAGGTGLAPMKAIIEDMGRWNWYRRVHLFVGARTVEDLYDLAAINSLARAYEWLNVVPAISDQPDFPGEQGVAVDVALRHGDWRNHDVFISGSAPMVRNSIDRLLISGVSLSRIRFDSFG</sequence>
<keyword evidence="11" id="KW-0813">Transport</keyword>
<dbReference type="CDD" id="cd06187">
    <property type="entry name" value="O2ase_reductase_like"/>
    <property type="match status" value="1"/>
</dbReference>
<dbReference type="Pfam" id="PF00175">
    <property type="entry name" value="NAD_binding_1"/>
    <property type="match status" value="1"/>
</dbReference>
<evidence type="ECO:0000313" key="15">
    <source>
        <dbReference type="Proteomes" id="UP001500957"/>
    </source>
</evidence>
<keyword evidence="11" id="KW-0408">Iron</keyword>
<protein>
    <recommendedName>
        <fullName evidence="4">nitric oxide dioxygenase</fullName>
        <ecNumber evidence="4">1.14.12.17</ecNumber>
    </recommendedName>
</protein>
<dbReference type="Pfam" id="PF00042">
    <property type="entry name" value="Globin"/>
    <property type="match status" value="1"/>
</dbReference>
<dbReference type="Gene3D" id="1.10.490.10">
    <property type="entry name" value="Globins"/>
    <property type="match status" value="1"/>
</dbReference>
<dbReference type="SUPFAM" id="SSF46458">
    <property type="entry name" value="Globin-like"/>
    <property type="match status" value="1"/>
</dbReference>
<organism evidence="14 15">
    <name type="scientific">Sporichthya brevicatena</name>
    <dbReference type="NCBI Taxonomy" id="171442"/>
    <lineage>
        <taxon>Bacteria</taxon>
        <taxon>Bacillati</taxon>
        <taxon>Actinomycetota</taxon>
        <taxon>Actinomycetes</taxon>
        <taxon>Sporichthyales</taxon>
        <taxon>Sporichthyaceae</taxon>
        <taxon>Sporichthya</taxon>
    </lineage>
</organism>
<comment type="similarity">
    <text evidence="11">Belongs to the globin family.</text>
</comment>
<comment type="cofactor">
    <cofactor evidence="2">
        <name>FAD</name>
        <dbReference type="ChEBI" id="CHEBI:57692"/>
    </cofactor>
</comment>
<evidence type="ECO:0000256" key="8">
    <source>
        <dbReference type="ARBA" id="ARBA00023027"/>
    </source>
</evidence>
<dbReference type="InterPro" id="IPR000971">
    <property type="entry name" value="Globin"/>
</dbReference>
<reference evidence="14 15" key="1">
    <citation type="journal article" date="2019" name="Int. J. Syst. Evol. Microbiol.">
        <title>The Global Catalogue of Microorganisms (GCM) 10K type strain sequencing project: providing services to taxonomists for standard genome sequencing and annotation.</title>
        <authorList>
            <consortium name="The Broad Institute Genomics Platform"/>
            <consortium name="The Broad Institute Genome Sequencing Center for Infectious Disease"/>
            <person name="Wu L."/>
            <person name="Ma J."/>
        </authorList>
    </citation>
    <scope>NUCLEOTIDE SEQUENCE [LARGE SCALE GENOMIC DNA]</scope>
    <source>
        <strain evidence="14 15">JCM 10671</strain>
    </source>
</reference>
<feature type="domain" description="FAD-binding FR-type" evidence="13">
    <location>
        <begin position="138"/>
        <end position="238"/>
    </location>
</feature>
<gene>
    <name evidence="14" type="ORF">GCM10009547_06760</name>
</gene>
<keyword evidence="11" id="KW-0479">Metal-binding</keyword>
<evidence type="ECO:0000256" key="5">
    <source>
        <dbReference type="ARBA" id="ARBA00022714"/>
    </source>
</evidence>
<proteinExistence type="inferred from homology"/>
<feature type="domain" description="Globin" evidence="12">
    <location>
        <begin position="1"/>
        <end position="131"/>
    </location>
</feature>
<comment type="catalytic activity">
    <reaction evidence="9">
        <text>2 nitric oxide + NADH + 2 O2 = 2 nitrate + NAD(+) + H(+)</text>
        <dbReference type="Rhea" id="RHEA:19469"/>
        <dbReference type="ChEBI" id="CHEBI:15378"/>
        <dbReference type="ChEBI" id="CHEBI:15379"/>
        <dbReference type="ChEBI" id="CHEBI:16480"/>
        <dbReference type="ChEBI" id="CHEBI:17632"/>
        <dbReference type="ChEBI" id="CHEBI:57540"/>
        <dbReference type="ChEBI" id="CHEBI:57945"/>
        <dbReference type="EC" id="1.14.12.17"/>
    </reaction>
</comment>
<dbReference type="Gene3D" id="2.40.30.10">
    <property type="entry name" value="Translation factors"/>
    <property type="match status" value="1"/>
</dbReference>
<dbReference type="Proteomes" id="UP001500957">
    <property type="component" value="Unassembled WGS sequence"/>
</dbReference>
<dbReference type="InterPro" id="IPR012292">
    <property type="entry name" value="Globin/Proto"/>
</dbReference>
<evidence type="ECO:0000313" key="14">
    <source>
        <dbReference type="EMBL" id="GAA0607477.1"/>
    </source>
</evidence>
<keyword evidence="7" id="KW-0411">Iron-sulfur</keyword>
<keyword evidence="11" id="KW-0349">Heme</keyword>
<evidence type="ECO:0000256" key="9">
    <source>
        <dbReference type="ARBA" id="ARBA00048649"/>
    </source>
</evidence>
<comment type="catalytic activity">
    <reaction evidence="10">
        <text>2 nitric oxide + NADPH + 2 O2 = 2 nitrate + NADP(+) + H(+)</text>
        <dbReference type="Rhea" id="RHEA:19465"/>
        <dbReference type="ChEBI" id="CHEBI:15378"/>
        <dbReference type="ChEBI" id="CHEBI:15379"/>
        <dbReference type="ChEBI" id="CHEBI:16480"/>
        <dbReference type="ChEBI" id="CHEBI:17632"/>
        <dbReference type="ChEBI" id="CHEBI:57783"/>
        <dbReference type="ChEBI" id="CHEBI:58349"/>
        <dbReference type="EC" id="1.14.12.17"/>
    </reaction>
</comment>
<dbReference type="InterPro" id="IPR050415">
    <property type="entry name" value="MRET"/>
</dbReference>
<keyword evidence="15" id="KW-1185">Reference proteome</keyword>
<dbReference type="PRINTS" id="PR00410">
    <property type="entry name" value="PHEHYDRXLASE"/>
</dbReference>
<comment type="similarity">
    <text evidence="3">In the C-terminal section; belongs to the flavoprotein pyridine nucleotide cytochrome reductase family.</text>
</comment>
<dbReference type="PANTHER" id="PTHR47354">
    <property type="entry name" value="NADH OXIDOREDUCTASE HCR"/>
    <property type="match status" value="1"/>
</dbReference>
<dbReference type="SUPFAM" id="SSF63380">
    <property type="entry name" value="Riboflavin synthase domain-like"/>
    <property type="match status" value="1"/>
</dbReference>
<dbReference type="InterPro" id="IPR001433">
    <property type="entry name" value="OxRdtase_FAD/NAD-bd"/>
</dbReference>
<evidence type="ECO:0000256" key="11">
    <source>
        <dbReference type="RuleBase" id="RU000356"/>
    </source>
</evidence>
<evidence type="ECO:0000256" key="7">
    <source>
        <dbReference type="ARBA" id="ARBA00023014"/>
    </source>
</evidence>
<dbReference type="RefSeq" id="WP_344601602.1">
    <property type="nucleotide sequence ID" value="NZ_BAAAHE010000007.1"/>
</dbReference>
<evidence type="ECO:0000256" key="2">
    <source>
        <dbReference type="ARBA" id="ARBA00001974"/>
    </source>
</evidence>
<dbReference type="InterPro" id="IPR017938">
    <property type="entry name" value="Riboflavin_synthase-like_b-brl"/>
</dbReference>
<evidence type="ECO:0000256" key="4">
    <source>
        <dbReference type="ARBA" id="ARBA00012229"/>
    </source>
</evidence>
<dbReference type="InterPro" id="IPR039261">
    <property type="entry name" value="FNR_nucleotide-bd"/>
</dbReference>
<dbReference type="CDD" id="cd19753">
    <property type="entry name" value="Mb-like_oxidoreductase"/>
    <property type="match status" value="1"/>
</dbReference>
<dbReference type="SUPFAM" id="SSF52343">
    <property type="entry name" value="Ferredoxin reductase-like, C-terminal NADP-linked domain"/>
    <property type="match status" value="1"/>
</dbReference>
<dbReference type="PANTHER" id="PTHR47354:SF5">
    <property type="entry name" value="PROTEIN RFBI"/>
    <property type="match status" value="1"/>
</dbReference>
<keyword evidence="6" id="KW-0521">NADP</keyword>
<dbReference type="EC" id="1.14.12.17" evidence="4"/>
<name>A0ABN1GAM2_9ACTN</name>
<dbReference type="InterPro" id="IPR008333">
    <property type="entry name" value="Cbr1-like_FAD-bd_dom"/>
</dbReference>
<keyword evidence="5" id="KW-0001">2Fe-2S</keyword>
<evidence type="ECO:0000259" key="12">
    <source>
        <dbReference type="PROSITE" id="PS01033"/>
    </source>
</evidence>
<evidence type="ECO:0000256" key="6">
    <source>
        <dbReference type="ARBA" id="ARBA00022857"/>
    </source>
</evidence>
<dbReference type="PROSITE" id="PS51384">
    <property type="entry name" value="FAD_FR"/>
    <property type="match status" value="1"/>
</dbReference>
<comment type="caution">
    <text evidence="14">The sequence shown here is derived from an EMBL/GenBank/DDBJ whole genome shotgun (WGS) entry which is preliminary data.</text>
</comment>
<dbReference type="EMBL" id="BAAAHE010000007">
    <property type="protein sequence ID" value="GAA0607477.1"/>
    <property type="molecule type" value="Genomic_DNA"/>
</dbReference>
<comment type="cofactor">
    <cofactor evidence="1">
        <name>heme b</name>
        <dbReference type="ChEBI" id="CHEBI:60344"/>
    </cofactor>
</comment>
<evidence type="ECO:0000256" key="3">
    <source>
        <dbReference type="ARBA" id="ARBA00006401"/>
    </source>
</evidence>
<dbReference type="Gene3D" id="3.40.50.80">
    <property type="entry name" value="Nucleotide-binding domain of ferredoxin-NADP reductase (FNR) module"/>
    <property type="match status" value="1"/>
</dbReference>